<name>A0ABQ4Y4L5_9ASTR</name>
<sequence>MMTQHPSAAISSASVENIATDCCLFALQQTSLPSSNLQASKIVQSEIRGSSSLSFFITIAKVGSSSIFTFFNLPAGAEIVLEAEELLLPLARVEEGSFIMIPYKVSALDVDFDFKIDLIVFSSEKGSAPINFSCGGRGCYRRKIHLLNHNRSLKSQRQQLNDNLGLLLPVMDTSESSAKDFTNIGSFGIELELTETLSSLASAMRALTLVTSLSSDDTSSLSQSYVLAMRPLFLHEDELGAEVCAQMNREALVKKALLTSSDTLHVHVGNPSTMIGGRDAKEDQRLRLDELESKVEIKLDGGASQDLESSLAHYKY</sequence>
<proteinExistence type="predicted"/>
<keyword evidence="2" id="KW-1185">Reference proteome</keyword>
<comment type="caution">
    <text evidence="1">The sequence shown here is derived from an EMBL/GenBank/DDBJ whole genome shotgun (WGS) entry which is preliminary data.</text>
</comment>
<reference evidence="1" key="2">
    <citation type="submission" date="2022-01" db="EMBL/GenBank/DDBJ databases">
        <authorList>
            <person name="Yamashiro T."/>
            <person name="Shiraishi A."/>
            <person name="Satake H."/>
            <person name="Nakayama K."/>
        </authorList>
    </citation>
    <scope>NUCLEOTIDE SEQUENCE</scope>
</reference>
<evidence type="ECO:0000313" key="1">
    <source>
        <dbReference type="EMBL" id="GJS72332.1"/>
    </source>
</evidence>
<dbReference type="EMBL" id="BQNB010010072">
    <property type="protein sequence ID" value="GJS72332.1"/>
    <property type="molecule type" value="Genomic_DNA"/>
</dbReference>
<protein>
    <submittedName>
        <fullName evidence="1">Uncharacterized protein</fullName>
    </submittedName>
</protein>
<reference evidence="1" key="1">
    <citation type="journal article" date="2022" name="Int. J. Mol. Sci.">
        <title>Draft Genome of Tanacetum Coccineum: Genomic Comparison of Closely Related Tanacetum-Family Plants.</title>
        <authorList>
            <person name="Yamashiro T."/>
            <person name="Shiraishi A."/>
            <person name="Nakayama K."/>
            <person name="Satake H."/>
        </authorList>
    </citation>
    <scope>NUCLEOTIDE SEQUENCE</scope>
</reference>
<dbReference type="Proteomes" id="UP001151760">
    <property type="component" value="Unassembled WGS sequence"/>
</dbReference>
<accession>A0ABQ4Y4L5</accession>
<evidence type="ECO:0000313" key="2">
    <source>
        <dbReference type="Proteomes" id="UP001151760"/>
    </source>
</evidence>
<gene>
    <name evidence="1" type="ORF">Tco_0705173</name>
</gene>
<organism evidence="1 2">
    <name type="scientific">Tanacetum coccineum</name>
    <dbReference type="NCBI Taxonomy" id="301880"/>
    <lineage>
        <taxon>Eukaryota</taxon>
        <taxon>Viridiplantae</taxon>
        <taxon>Streptophyta</taxon>
        <taxon>Embryophyta</taxon>
        <taxon>Tracheophyta</taxon>
        <taxon>Spermatophyta</taxon>
        <taxon>Magnoliopsida</taxon>
        <taxon>eudicotyledons</taxon>
        <taxon>Gunneridae</taxon>
        <taxon>Pentapetalae</taxon>
        <taxon>asterids</taxon>
        <taxon>campanulids</taxon>
        <taxon>Asterales</taxon>
        <taxon>Asteraceae</taxon>
        <taxon>Asteroideae</taxon>
        <taxon>Anthemideae</taxon>
        <taxon>Anthemidinae</taxon>
        <taxon>Tanacetum</taxon>
    </lineage>
</organism>